<gene>
    <name evidence="1" type="ORF">CCAP1982_LOCUS20992</name>
</gene>
<protein>
    <submittedName>
        <fullName evidence="1">(Mediterranean fruit fly) hypothetical protein</fullName>
    </submittedName>
</protein>
<organism evidence="1 2">
    <name type="scientific">Ceratitis capitata</name>
    <name type="common">Mediterranean fruit fly</name>
    <name type="synonym">Tephritis capitata</name>
    <dbReference type="NCBI Taxonomy" id="7213"/>
    <lineage>
        <taxon>Eukaryota</taxon>
        <taxon>Metazoa</taxon>
        <taxon>Ecdysozoa</taxon>
        <taxon>Arthropoda</taxon>
        <taxon>Hexapoda</taxon>
        <taxon>Insecta</taxon>
        <taxon>Pterygota</taxon>
        <taxon>Neoptera</taxon>
        <taxon>Endopterygota</taxon>
        <taxon>Diptera</taxon>
        <taxon>Brachycera</taxon>
        <taxon>Muscomorpha</taxon>
        <taxon>Tephritoidea</taxon>
        <taxon>Tephritidae</taxon>
        <taxon>Ceratitis</taxon>
        <taxon>Ceratitis</taxon>
    </lineage>
</organism>
<name>A0A811VFC9_CERCA</name>
<dbReference type="AlphaFoldDB" id="A0A811VFC9"/>
<sequence>MALFGCLCITHKRISFYTSQPRAVCSKTNDGKNCRRLTGLGYHFGLGGCFEKGYREGATKSEILYTTWEKRGEQHTYTNTYTCICAPQRVKTPVPITILTVNASSTSIYPVEPNKK</sequence>
<evidence type="ECO:0000313" key="1">
    <source>
        <dbReference type="EMBL" id="CAD7012893.1"/>
    </source>
</evidence>
<evidence type="ECO:0000313" key="2">
    <source>
        <dbReference type="Proteomes" id="UP000606786"/>
    </source>
</evidence>
<proteinExistence type="predicted"/>
<dbReference type="Proteomes" id="UP000606786">
    <property type="component" value="Unassembled WGS sequence"/>
</dbReference>
<keyword evidence="2" id="KW-1185">Reference proteome</keyword>
<accession>A0A811VFC9</accession>
<reference evidence="1" key="1">
    <citation type="submission" date="2020-11" db="EMBL/GenBank/DDBJ databases">
        <authorList>
            <person name="Whitehead M."/>
        </authorList>
    </citation>
    <scope>NUCLEOTIDE SEQUENCE</scope>
    <source>
        <strain evidence="1">EGII</strain>
    </source>
</reference>
<comment type="caution">
    <text evidence="1">The sequence shown here is derived from an EMBL/GenBank/DDBJ whole genome shotgun (WGS) entry which is preliminary data.</text>
</comment>
<dbReference type="EMBL" id="CAJHJT010000056">
    <property type="protein sequence ID" value="CAD7012893.1"/>
    <property type="molecule type" value="Genomic_DNA"/>
</dbReference>